<comment type="subcellular location">
    <subcellularLocation>
        <location evidence="1">Membrane</location>
        <topology evidence="1">Multi-pass membrane protein</topology>
    </subcellularLocation>
</comment>
<evidence type="ECO:0000313" key="9">
    <source>
        <dbReference type="EMBL" id="SPB15378.1"/>
    </source>
</evidence>
<sequence length="443" mass="48994">MCNSEGLLPRLFDVAMVVSGAVIASRIRVEYIAETTGYIPFVAFAAASALLLFPGLGVYESRRGPGKLMLACRMLFAWLVVQACVLALMFSLHRLDQTSRAWFLCWTAISGAQIIAGRLVAQAVFARMGRAEMQFHRVAIVGCGRHCESVMTSIERASHSGFRAIALFNALPESPIASRVPVFDDFDAFVTEVREQYARELWLALPMSQDHTIERFVNAFREDLVNVRFIPDMHGLTLLESGVSEILGVPAIDLVASPFSRRALLEKEVFDRLLALLALAAIAPLLVGIAIAVKLGSRGPVLVGQRCKGPDGRVITLYKFRSMRLDAEMTSVGALLRRASLDELPLFFNVLRGDMSMVGPRPHALEHDDLYRKAASGYVHRYRVKPGITGWAQVHGFRAETDLIEKIEARVAHDLYYLANWSFGLDMRIIATTLLKGMRGATA</sequence>
<evidence type="ECO:0000259" key="8">
    <source>
        <dbReference type="Pfam" id="PF02397"/>
    </source>
</evidence>
<comment type="similarity">
    <text evidence="2">Belongs to the bacterial sugar transferase family.</text>
</comment>
<keyword evidence="3 9" id="KW-0808">Transferase</keyword>
<keyword evidence="5 7" id="KW-1133">Transmembrane helix</keyword>
<dbReference type="Gene3D" id="3.40.50.720">
    <property type="entry name" value="NAD(P)-binding Rossmann-like Domain"/>
    <property type="match status" value="1"/>
</dbReference>
<dbReference type="RefSeq" id="WP_106855025.1">
    <property type="nucleotide sequence ID" value="NZ_OGTP01000007.1"/>
</dbReference>
<evidence type="ECO:0000256" key="5">
    <source>
        <dbReference type="ARBA" id="ARBA00022989"/>
    </source>
</evidence>
<organism evidence="9 10">
    <name type="scientific">Caballeronia novacaledonica</name>
    <dbReference type="NCBI Taxonomy" id="1544861"/>
    <lineage>
        <taxon>Bacteria</taxon>
        <taxon>Pseudomonadati</taxon>
        <taxon>Pseudomonadota</taxon>
        <taxon>Betaproteobacteria</taxon>
        <taxon>Burkholderiales</taxon>
        <taxon>Burkholderiaceae</taxon>
        <taxon>Caballeronia</taxon>
    </lineage>
</organism>
<dbReference type="NCBIfam" id="TIGR03025">
    <property type="entry name" value="EPS_sugtrans"/>
    <property type="match status" value="1"/>
</dbReference>
<keyword evidence="10" id="KW-1185">Reference proteome</keyword>
<evidence type="ECO:0000313" key="10">
    <source>
        <dbReference type="Proteomes" id="UP000238169"/>
    </source>
</evidence>
<dbReference type="InterPro" id="IPR017475">
    <property type="entry name" value="EPS_sugar_tfrase"/>
</dbReference>
<proteinExistence type="inferred from homology"/>
<keyword evidence="6 7" id="KW-0472">Membrane</keyword>
<accession>A0A2U3I5J9</accession>
<feature type="transmembrane region" description="Helical" evidence="7">
    <location>
        <begin position="37"/>
        <end position="58"/>
    </location>
</feature>
<dbReference type="PANTHER" id="PTHR30576">
    <property type="entry name" value="COLANIC BIOSYNTHESIS UDP-GLUCOSE LIPID CARRIER TRANSFERASE"/>
    <property type="match status" value="1"/>
</dbReference>
<dbReference type="Proteomes" id="UP000238169">
    <property type="component" value="Unassembled WGS sequence"/>
</dbReference>
<evidence type="ECO:0000256" key="3">
    <source>
        <dbReference type="ARBA" id="ARBA00022679"/>
    </source>
</evidence>
<evidence type="ECO:0000256" key="7">
    <source>
        <dbReference type="SAM" id="Phobius"/>
    </source>
</evidence>
<reference evidence="10" key="1">
    <citation type="submission" date="2018-01" db="EMBL/GenBank/DDBJ databases">
        <authorList>
            <person name="Peeters C."/>
        </authorList>
    </citation>
    <scope>NUCLEOTIDE SEQUENCE [LARGE SCALE GENOMIC DNA]</scope>
</reference>
<dbReference type="PANTHER" id="PTHR30576:SF0">
    <property type="entry name" value="UNDECAPRENYL-PHOSPHATE N-ACETYLGALACTOSAMINYL 1-PHOSPHATE TRANSFERASE-RELATED"/>
    <property type="match status" value="1"/>
</dbReference>
<gene>
    <name evidence="9" type="ORF">NOV72_02604</name>
</gene>
<evidence type="ECO:0000256" key="1">
    <source>
        <dbReference type="ARBA" id="ARBA00004141"/>
    </source>
</evidence>
<keyword evidence="4 7" id="KW-0812">Transmembrane</keyword>
<dbReference type="InterPro" id="IPR003362">
    <property type="entry name" value="Bact_transf"/>
</dbReference>
<feature type="transmembrane region" description="Helical" evidence="7">
    <location>
        <begin position="70"/>
        <end position="89"/>
    </location>
</feature>
<protein>
    <submittedName>
        <fullName evidence="9">Sugar transferase</fullName>
    </submittedName>
</protein>
<dbReference type="Pfam" id="PF02397">
    <property type="entry name" value="Bac_transf"/>
    <property type="match status" value="1"/>
</dbReference>
<evidence type="ECO:0000256" key="2">
    <source>
        <dbReference type="ARBA" id="ARBA00006464"/>
    </source>
</evidence>
<feature type="transmembrane region" description="Helical" evidence="7">
    <location>
        <begin position="7"/>
        <end position="25"/>
    </location>
</feature>
<evidence type="ECO:0000256" key="4">
    <source>
        <dbReference type="ARBA" id="ARBA00022692"/>
    </source>
</evidence>
<feature type="domain" description="Bacterial sugar transferase" evidence="8">
    <location>
        <begin position="267"/>
        <end position="436"/>
    </location>
</feature>
<dbReference type="Pfam" id="PF13727">
    <property type="entry name" value="CoA_binding_3"/>
    <property type="match status" value="1"/>
</dbReference>
<feature type="transmembrane region" description="Helical" evidence="7">
    <location>
        <begin position="273"/>
        <end position="293"/>
    </location>
</feature>
<dbReference type="GO" id="GO:0016780">
    <property type="term" value="F:phosphotransferase activity, for other substituted phosphate groups"/>
    <property type="evidence" value="ECO:0007669"/>
    <property type="project" value="TreeGrafter"/>
</dbReference>
<dbReference type="EMBL" id="OGTP01000007">
    <property type="protein sequence ID" value="SPB15378.1"/>
    <property type="molecule type" value="Genomic_DNA"/>
</dbReference>
<feature type="transmembrane region" description="Helical" evidence="7">
    <location>
        <begin position="101"/>
        <end position="121"/>
    </location>
</feature>
<name>A0A2U3I5J9_9BURK</name>
<dbReference type="OrthoDB" id="9808602at2"/>
<evidence type="ECO:0000256" key="6">
    <source>
        <dbReference type="ARBA" id="ARBA00023136"/>
    </source>
</evidence>
<dbReference type="AlphaFoldDB" id="A0A2U3I5J9"/>
<dbReference type="GO" id="GO:0016020">
    <property type="term" value="C:membrane"/>
    <property type="evidence" value="ECO:0007669"/>
    <property type="project" value="UniProtKB-SubCell"/>
</dbReference>